<dbReference type="FunFam" id="2.10.25.10:FF:000125">
    <property type="entry name" value="Neurogenic locus notch protein-like"/>
    <property type="match status" value="1"/>
</dbReference>
<dbReference type="InterPro" id="IPR001791">
    <property type="entry name" value="Laminin_G"/>
</dbReference>
<feature type="domain" description="Cadherin" evidence="18">
    <location>
        <begin position="4436"/>
        <end position="4540"/>
    </location>
</feature>
<keyword evidence="3 15" id="KW-0812">Transmembrane</keyword>
<comment type="subcellular location">
    <subcellularLocation>
        <location evidence="1">Membrane</location>
        <topology evidence="1">Single-pass type I membrane protein</topology>
    </subcellularLocation>
</comment>
<feature type="domain" description="Cadherin" evidence="18">
    <location>
        <begin position="2417"/>
        <end position="2508"/>
    </location>
</feature>
<keyword evidence="6 12" id="KW-0106">Calcium</keyword>
<dbReference type="GO" id="GO:0007431">
    <property type="term" value="P:salivary gland development"/>
    <property type="evidence" value="ECO:0007669"/>
    <property type="project" value="UniProtKB-ARBA"/>
</dbReference>
<evidence type="ECO:0000256" key="10">
    <source>
        <dbReference type="ARBA" id="ARBA00023157"/>
    </source>
</evidence>
<dbReference type="SMART" id="SM00112">
    <property type="entry name" value="CA"/>
    <property type="match status" value="34"/>
</dbReference>
<dbReference type="SUPFAM" id="SSF49899">
    <property type="entry name" value="Concanavalin A-like lectins/glucanases"/>
    <property type="match status" value="1"/>
</dbReference>
<keyword evidence="2 13" id="KW-0245">EGF-like domain</keyword>
<feature type="domain" description="Laminin G" evidence="16">
    <location>
        <begin position="5108"/>
        <end position="5299"/>
    </location>
</feature>
<feature type="domain" description="Cadherin" evidence="18">
    <location>
        <begin position="1598"/>
        <end position="1702"/>
    </location>
</feature>
<evidence type="ECO:0000256" key="9">
    <source>
        <dbReference type="ARBA" id="ARBA00023136"/>
    </source>
</evidence>
<feature type="disulfide bond" evidence="13">
    <location>
        <begin position="5446"/>
        <end position="5455"/>
    </location>
</feature>
<dbReference type="FunFam" id="2.60.40.60:FF:000059">
    <property type="entry name" value="FAT atypical cadherin 3"/>
    <property type="match status" value="1"/>
</dbReference>
<dbReference type="CDD" id="cd11304">
    <property type="entry name" value="Cadherin_repeat"/>
    <property type="match status" value="33"/>
</dbReference>
<feature type="domain" description="Cadherin" evidence="18">
    <location>
        <begin position="1228"/>
        <end position="1334"/>
    </location>
</feature>
<dbReference type="GO" id="GO:0007424">
    <property type="term" value="P:open tracheal system development"/>
    <property type="evidence" value="ECO:0007669"/>
    <property type="project" value="UniProtKB-ARBA"/>
</dbReference>
<feature type="domain" description="Cadherin" evidence="18">
    <location>
        <begin position="3671"/>
        <end position="3773"/>
    </location>
</feature>
<feature type="domain" description="EGF-like" evidence="17">
    <location>
        <begin position="5420"/>
        <end position="5456"/>
    </location>
</feature>
<dbReference type="Pfam" id="PF02210">
    <property type="entry name" value="Laminin_G_2"/>
    <property type="match status" value="1"/>
</dbReference>
<feature type="compositionally biased region" description="Polar residues" evidence="14">
    <location>
        <begin position="5764"/>
        <end position="5773"/>
    </location>
</feature>
<dbReference type="SMART" id="SM00282">
    <property type="entry name" value="LamG"/>
    <property type="match status" value="1"/>
</dbReference>
<dbReference type="EMBL" id="GL732524">
    <property type="protein sequence ID" value="EFX89564.1"/>
    <property type="molecule type" value="Genomic_DNA"/>
</dbReference>
<dbReference type="FunFam" id="2.60.40.60:FF:000397">
    <property type="entry name" value="Fat-like cadherin-related tumor suppressor homolog"/>
    <property type="match status" value="1"/>
</dbReference>
<dbReference type="InterPro" id="IPR015919">
    <property type="entry name" value="Cadherin-like_sf"/>
</dbReference>
<dbReference type="PROSITE" id="PS50025">
    <property type="entry name" value="LAM_G_DOMAIN"/>
    <property type="match status" value="1"/>
</dbReference>
<dbReference type="OMA" id="VNENAHA"/>
<feature type="domain" description="Cadherin" evidence="18">
    <location>
        <begin position="2610"/>
        <end position="2715"/>
    </location>
</feature>
<feature type="domain" description="Cadherin" evidence="18">
    <location>
        <begin position="4223"/>
        <end position="4326"/>
    </location>
</feature>
<feature type="domain" description="Cadherin" evidence="18">
    <location>
        <begin position="2205"/>
        <end position="2308"/>
    </location>
</feature>
<evidence type="ECO:0000256" key="7">
    <source>
        <dbReference type="ARBA" id="ARBA00022889"/>
    </source>
</evidence>
<feature type="domain" description="Cadherin" evidence="18">
    <location>
        <begin position="2510"/>
        <end position="2609"/>
    </location>
</feature>
<dbReference type="InterPro" id="IPR001881">
    <property type="entry name" value="EGF-like_Ca-bd_dom"/>
</dbReference>
<feature type="domain" description="Cadherin" evidence="18">
    <location>
        <begin position="3882"/>
        <end position="3997"/>
    </location>
</feature>
<feature type="domain" description="Cadherin" evidence="18">
    <location>
        <begin position="3569"/>
        <end position="3670"/>
    </location>
</feature>
<dbReference type="FunFam" id="2.60.40.60:FF:000064">
    <property type="entry name" value="FAT atypical cadherin 1"/>
    <property type="match status" value="1"/>
</dbReference>
<feature type="region of interest" description="Disordered" evidence="14">
    <location>
        <begin position="4902"/>
        <end position="4923"/>
    </location>
</feature>
<keyword evidence="7" id="KW-0130">Cell adhesion</keyword>
<dbReference type="PROSITE" id="PS50026">
    <property type="entry name" value="EGF_3"/>
    <property type="match status" value="5"/>
</dbReference>
<dbReference type="GO" id="GO:0044331">
    <property type="term" value="P:cell-cell adhesion mediated by cadherin"/>
    <property type="evidence" value="ECO:0000318"/>
    <property type="project" value="GO_Central"/>
</dbReference>
<dbReference type="FunFam" id="2.60.40.60:FF:000041">
    <property type="entry name" value="FAT atypical cadherin 1"/>
    <property type="match status" value="1"/>
</dbReference>
<dbReference type="InterPro" id="IPR000742">
    <property type="entry name" value="EGF"/>
</dbReference>
<feature type="region of interest" description="Disordered" evidence="14">
    <location>
        <begin position="382"/>
        <end position="416"/>
    </location>
</feature>
<feature type="region of interest" description="Disordered" evidence="14">
    <location>
        <begin position="267"/>
        <end position="289"/>
    </location>
</feature>
<keyword evidence="8 15" id="KW-1133">Transmembrane helix</keyword>
<feature type="domain" description="Cadherin" evidence="18">
    <location>
        <begin position="2921"/>
        <end position="3035"/>
    </location>
</feature>
<dbReference type="eggNOG" id="KOG1219">
    <property type="taxonomic scope" value="Eukaryota"/>
</dbReference>
<dbReference type="SUPFAM" id="SSF57196">
    <property type="entry name" value="EGF/Laminin"/>
    <property type="match status" value="1"/>
</dbReference>
<feature type="compositionally biased region" description="Polar residues" evidence="14">
    <location>
        <begin position="4902"/>
        <end position="4911"/>
    </location>
</feature>
<feature type="compositionally biased region" description="Low complexity" evidence="14">
    <location>
        <begin position="6014"/>
        <end position="6028"/>
    </location>
</feature>
<dbReference type="SUPFAM" id="SSF57184">
    <property type="entry name" value="Growth factor receptor domain"/>
    <property type="match status" value="1"/>
</dbReference>
<feature type="region of interest" description="Disordered" evidence="14">
    <location>
        <begin position="665"/>
        <end position="701"/>
    </location>
</feature>
<feature type="compositionally biased region" description="Low complexity" evidence="14">
    <location>
        <begin position="393"/>
        <end position="411"/>
    </location>
</feature>
<dbReference type="InterPro" id="IPR020894">
    <property type="entry name" value="Cadherin_CS"/>
</dbReference>
<dbReference type="FunFam" id="2.60.40.60:FF:000026">
    <property type="entry name" value="FAT atypical cadherin 1"/>
    <property type="match status" value="2"/>
</dbReference>
<evidence type="ECO:0000256" key="12">
    <source>
        <dbReference type="PROSITE-ProRule" id="PRU00043"/>
    </source>
</evidence>
<feature type="compositionally biased region" description="Polar residues" evidence="14">
    <location>
        <begin position="5932"/>
        <end position="5943"/>
    </location>
</feature>
<evidence type="ECO:0000259" key="17">
    <source>
        <dbReference type="PROSITE" id="PS50026"/>
    </source>
</evidence>
<keyword evidence="5" id="KW-0677">Repeat</keyword>
<name>E9FTX5_DAPPU</name>
<dbReference type="FunFam" id="2.60.40.60:FF:000015">
    <property type="entry name" value="FAT atypical cadherin 1"/>
    <property type="match status" value="2"/>
</dbReference>
<dbReference type="SMART" id="SM00179">
    <property type="entry name" value="EGF_CA"/>
    <property type="match status" value="3"/>
</dbReference>
<dbReference type="InterPro" id="IPR000152">
    <property type="entry name" value="EGF-type_Asp/Asn_hydroxyl_site"/>
</dbReference>
<feature type="region of interest" description="Disordered" evidence="14">
    <location>
        <begin position="5508"/>
        <end position="5528"/>
    </location>
</feature>
<evidence type="ECO:0000256" key="11">
    <source>
        <dbReference type="ARBA" id="ARBA00023180"/>
    </source>
</evidence>
<keyword evidence="20" id="KW-1185">Reference proteome</keyword>
<feature type="compositionally biased region" description="Low complexity" evidence="14">
    <location>
        <begin position="272"/>
        <end position="288"/>
    </location>
</feature>
<feature type="compositionally biased region" description="Basic residues" evidence="14">
    <location>
        <begin position="5704"/>
        <end position="5715"/>
    </location>
</feature>
<keyword evidence="9 15" id="KW-0472">Membrane</keyword>
<evidence type="ECO:0000256" key="8">
    <source>
        <dbReference type="ARBA" id="ARBA00022989"/>
    </source>
</evidence>
<feature type="domain" description="Cadherin" evidence="18">
    <location>
        <begin position="2821"/>
        <end position="2920"/>
    </location>
</feature>
<evidence type="ECO:0000313" key="19">
    <source>
        <dbReference type="EMBL" id="EFX89564.1"/>
    </source>
</evidence>
<dbReference type="Gene3D" id="2.60.40.60">
    <property type="entry name" value="Cadherins"/>
    <property type="match status" value="35"/>
</dbReference>
<dbReference type="GO" id="GO:0050839">
    <property type="term" value="F:cell adhesion molecule binding"/>
    <property type="evidence" value="ECO:0007669"/>
    <property type="project" value="UniProtKB-ARBA"/>
</dbReference>
<feature type="compositionally biased region" description="Low complexity" evidence="14">
    <location>
        <begin position="5716"/>
        <end position="5727"/>
    </location>
</feature>
<evidence type="ECO:0000256" key="4">
    <source>
        <dbReference type="ARBA" id="ARBA00022729"/>
    </source>
</evidence>
<feature type="domain" description="Cadherin" evidence="18">
    <location>
        <begin position="4541"/>
        <end position="4646"/>
    </location>
</feature>
<feature type="compositionally biased region" description="Polar residues" evidence="14">
    <location>
        <begin position="669"/>
        <end position="692"/>
    </location>
</feature>
<dbReference type="FunFam" id="2.60.40.60:FF:000617">
    <property type="entry name" value="Uncharacterized protein"/>
    <property type="match status" value="1"/>
</dbReference>
<feature type="domain" description="Cadherin" evidence="18">
    <location>
        <begin position="4647"/>
        <end position="4751"/>
    </location>
</feature>
<dbReference type="Proteomes" id="UP000000305">
    <property type="component" value="Unassembled WGS sequence"/>
</dbReference>
<feature type="region of interest" description="Disordered" evidence="14">
    <location>
        <begin position="6436"/>
        <end position="6466"/>
    </location>
</feature>
<dbReference type="Gene3D" id="2.10.25.10">
    <property type="entry name" value="Laminin"/>
    <property type="match status" value="5"/>
</dbReference>
<accession>E9FTX5</accession>
<keyword evidence="10 13" id="KW-1015">Disulfide bond</keyword>
<feature type="domain" description="Cadherin" evidence="18">
    <location>
        <begin position="1809"/>
        <end position="1918"/>
    </location>
</feature>
<dbReference type="GO" id="GO:0048589">
    <property type="term" value="P:developmental growth"/>
    <property type="evidence" value="ECO:0007669"/>
    <property type="project" value="UniProtKB-ARBA"/>
</dbReference>
<sequence>MFINSRVPTGDQQKASDGKEVHEMLQLEYFPLIPIDELENADENTWLYVFHIRPQKLVHVPPPINITLPGLNSTINLKDNSQWLDNLSPGDILLQDPISQRDESSQLNNTYKAGDTLNGADVLNATVIIDEPSTKIKLNTTSTVQGELNATFPVELNGPTEEELSPCNNNVYNLNSTFQTQPAASDRSYSVGPAPSKTVLNATYVEDEPVQGPITCLDELDELNEIEDEDRCDFNEDGFRKPLMRGAVPKRPLIRTSTWNYELTASPKKEITPPSSKITPPSSKITPPGANGLTDIEKMAKHQEDILAQTSTPMGQRRFTAFQRPAEVDHNLGSPIISLAEGIVNFGPPIPLRESIVGNANLDSTLDNSNNRTRGIQGHLTFDKSQNSVENQSDSPSSPASSPYSSQSLESETGVPATTQELIRRSMPNLNNQSRMRLPQPSSLAGNLNRQHGSDSGLRPPSMGGAVRPPVHNGSALGLMRPQFKVPQPPPPVETAMKTTRGTVTTTEPVRSSQMQLQQPRSSGIAPPVRSSLLPNSTSKLKPLQLVAPRASGAALPVKAVVPAAKASSDELNSTVIMEKPSVVLPPAAPANSGIPRPSMLSRIPMPRTMNTTPTFRRDSDRGAAQMIVLWSHGSILNQSRRGPYYSDKEGRQLKFLSKAKKCQRGDCEQSTARENSSSAFQTNTQKRTSQPVSPPPKERGKIRVQVITYFTPDIVSRLQTALCGHSFGMSMNNFPSKLISRKEEEDEKESRMSVLSLKAPVRGQLQFSETSTKSRSLLTELHKSRQSGREMGPGNVPTDLGRNMRMDGTTQDRDDPKRRRRRRRPLEPIRRRLHRTTTTCCCWMQVFVIVLYVAVGLADGRKLSFTRPRYNATIYENNIGKSYAQPETERMGIQLPEVASATDIRYRIISGDKNKLFKAEARQVGDFSFLLLRTRTGQVDVLNRERTELHKLRVRAMLRSAVDGSDSDLPDAEADVWVYVQDTNDLSPLFYPSEYEVNVPEDSALHVSLVQVKADDADVGVNGEIYYSLAEPSDTFAVHPLTGVISLTRPLVFADQPFHELAVLASDRGPKLGAAVVGASSRARVRVHVLRVNQHEPRIHVRHLPEVVEQSQVDVYAVVRVEDADAGPSGQIRSLDIIDGDPDGYFRVQRVGTGGQPGNNNDKNNNNNNNGAAEFNIAVLKLLDRERAPMGYNLTLRAVDGGTPPRNSTATLHVTVSDWNDHAPVFDREHYEVRIVETAPVGTPLIRLRVSDQDQGRNAQVQLSIVGGNQGGHFRINPTSGVLYTALPLDAEMRAEHILTVSAIDQGTAGTRQQSSAKITVQVLDANDNDPIFYQQPGGVLEIQVDENEQAGAEVARATARDADAGENAYISYSLANLAPVPFEVDPFTGAIRTTETLDYETGRRRYLLKIRASDWGTPYRRQSELLVTVVVRDVNDNRPQFQRVGCVGRVPRTTAIGSELLTLSAVDFDQGNAVVYRIVSGNEDGCFSLDSSSGALGVACDLSDLGISERFVNVTATDGQHFADIMTIRIHLTGGVRGEDESRFECRETGLDKRLLEMINTAAKRQQAGGDDSDPVTELPPLPSRYGQNVHTPEFYDFPVQVRVNESVSSGTPLIRLRARDRDHGYNGLLVYVISGGDDDSAFQIDTESGLLRVAGQLDREKRAGYSLNVTVFDLGQPQKSAWRILPVIVTDVNDNPPRFDRPVISVSIAETAQIGTSVAQLSANDADEGDNAKITFALAGGESSDLKLDPNTGLLTVSGQLDRERRDFYEVVVIARDGSPNGPGLTAKALVRVRILDVNDVTPRFARPWQVVKIREDMPVGAVVALVEATDPDLGLGGVVRYSLASSYASEIVEQFSIDKVTGTVRLARRLDFEDRSVYNLTVRAKDRGSPSLSSEAYLAVEVVDVNENLYAPRFEDFVTEASVRENAPPGTLVAKVTATDADPSGDDSRLSYAIRGGTGLGLFSIDNEADVVPTSALNPTGYAVVSPPMTAMNHDRQGAAGGGEDEEDEEWWPYNKDCAKSVVVVVAVALPSLAVLWSRLTPGMLGYMFMGRLMITSAARAVSSSSSSPSKGFSCLAITSLLEATGILQEETEEQKGEEEGKKSTIRTRAVLDRETTPHYWLTVVAQDHGIVTLSASIEVSSSPQVSFRMNSMWEQKKQHDPNQLTQHGNVYNTSLRVELAGGDQVFIEVLDENDHIPLTAEPVYWVHVAENSPPKTPVARITAIDGDRNSRLTYQLKAGNPQSLFDIDPNTGNITTTGRRLDRENLTEHILEVMVIDNGNPTLSSSTRVVVTVDDVNDNAPEFLERFYKIQIPATVISHPESAVLQTTTLTLASLNDSNFPWVAITKSSLRSAAVCRRHVLQSFLDWRCKSAISPFDADNETEEWLDPESNSPTESNSTSLWITSRLDNLLGSPVFRVEALDRDAGENGRVEYSLMETASTKGRFRIHPHSGIVYAQKSLAAGQEFSFSVRASDRGRPARNATTRVSVAVIGVPSQSANPPELSTDNSRRADVMESDPVGHAVAFITANDPDGDMLWYKIEDGNIGDKFAMQTTGNGKVYVAQPLDWEQQSSYLLNISITDGHNTIYTQLEITVLDVNDHAPVFSEQHYRAEVSENAEVGAEIITLNATDADQDKRVFYALHAASSASSLRKFKVDSIRGVVTLAEKLDRETMAQHLLTVSVKDQGTPSKRNFARLLIDVTDHNDHTPEFMSELVQVRIFETAAVGSVVTVMLAIDKDRGVNAKVTYSISSGNVGGAFVIEPDSGLIRVNQPLDVGTAHEYMLVVKASDGGSPSLSTSCRVHILVTMAENDPPKFLQSEYTADVFEDASGGTFVIQVEGRSISSLLFEITDGNGDGSFTINPSTGIIVVSPRGGLDYETTKHYNLSISAMNMAGSSARCLVHVHVSDVNDNSPTFSQELYEGTISEAAAAGSLVFQRLSSAPLVVSARDGDSGVNALLSYDIVEPRAAQLFAIDSNTGAVRTLAPLDREQLARVEFTVQVSDHGRPRRNSDQVARVSIVITDVNDSPPKFIGQQLPYSASLLLPTFAGVAVVRVRAEDPDVDINSTLTYEITGGNGAGKFSIDRRTGWISVSDADGLSGSNFYTLEVGVSDGKFSTATKVEIQLEKMLASGLAFAQDKYTGYVTENSTRGATTIVALNVLGTHLNEHVTFSILNPQGLFQVGSTSGVVQAIGQVPFDREVQPRYVIVVEARSERGDGEKPRIAHTRVEIEVTDINDNRPAFFNLPYYAVVSSEAPKGSVVTKVQAMDKDVGENGDIRYELLRGSGELFRVDRRTGEILLRHVLEGQQGHSDYELVVAAYDGGTPPLSSEALVRVKVVSKSQPVFGQQYYSASVLESADPLSPVLSVQASSPSGRQLIYSIVSGNEGEEFAVDFNTGLIYIVNRLDYEVRSKYELLVRATDSVSGAHSEVPVSVSVEDANDSPPEFSNNEYNVTLSEATPSGTVVLAVSAHDLDSGINAQVVYRLLAETNGGQDAAVAVSAASAEFFHINPEDGTLILVRSLDRETQSLHHLLVMASDQGNPSLSSTAHIWIRVEDVNDNPPQFEQRSYRCVLSEDGKRGQFVTMVTATDPDVSDQTRLVYSLTGGNDQQMFNIDSKRGTVTLGNLHRFGEQPNYLLNISVSDGVFTSFASLQVDLLSTNRHSPSFSRPLYDVEVMENLPAGTLVIQLNATDLDRDDFGHITYSILSTFATETFRIDEETGDIFTRRPLDRESRRVYEIPVSAFDAGGKSGHTTLRVKVGDANDNRPKFLLAEYRANIHANYSVGQPFLKVQAIDLDVDNNAKISYSIYESNGTRASDTFDINPSTGELFLKQNALALANEVFQFFVRAEDHGSPVLGTEAPVDVLILDPQERAPTFERTSSKYFISESAPVGTTIARVKAVSSGEPLHYTIVPAPKNPDIESGNRDDDQDLPSPFFSVDDQGQIYLSLPLDRETCDIHIITVVASTDASPPVIAFTEVIIQVLDSNEHPPEFESNPYQVVVAENSEKGSSVIRVSAMDGDRVTGAYGDLRYSFGHNMAPELANIFRLDSVTGWITTLGLLDREQCDRYVLPIIASDNGTPAKLTSTTAVVIEVRDYNDNPPQFSQSHYVAAVNEEALPGTVVVRLTTTDRDREQGRSDSSSSSMQHQQQPQLQYYIVSGDPRSQFGIRQGEVYVERALDREEIGSYSLQVLATDGFFTATTHVTVDILDDNDHAPVCTQHRYHELVSEATAPGTFIVRVRATDADEGANAKMKFYLTGEAAEYFFLDANSGQLKTLKPLDRETRPIYTLTAHVQDRERPQWECTSEVVIALMDVNDNAPSFNQDWYTFAVPEDAELRTIVGKIHATDSDLALNRKIRYSMVTSTTSLAGQNSFAIDAESGIVTVAKGLDRETVPSYNLTVSAIDLGTPSLLSTVVVTIVVTDCNDNPPQFSRKLYAASVAESSAIGAEILNVLATSLDIGVNAEIKYSIVGGNEHRHFAIDPLSGVISLAEPLDYERAREFYLTVQALDGGVPPLSNHAAVNITVLDSNDNPPIFTQASYSAAIREDAIIGETVLRLNAVDLDGGDNGRITYTLLNGDRHAQFRIDSSTGLLTVSGQLDRELITSYMLEVEARDNGLPSSLASNVLVAVEVTDANDNPPAFSQVNYTAIAQEDKPLGFVILKLLVTDADGPTNAGPFTFEIRSGNVDNAFRIDGNGSLRTARRFNHKVRDHYVLQIVVFDNGSPPLYSDTWVLVKVIEESKYPPIITPLEININSFLDEYAGGVIGRVHVNDQDPYDTLVYSLVEEKGYHHSSVALFELDSEDGTLIAKPGLDVGAYTVNVSVSDGKFFTYSSVKVNVVLISDEALQNAIILTVRDITADDFVTSYRKNFLKAVRNIMNVRTKDVFIISIQPQVTTGQQSSKGANNRTRRADETSPLRKTAAVTRLEPMWRVRDPARQSRPNVDILFSVQKPSGGFYPPSIVRKQLLDNVAELEATIDHHRISGAVQGFCTASFCGANGKCYDRVVLDDTMTVAITSDISSFVAPRHKYKPTCMCKDGYAGEKCDVVANECARNPCPDSRICRPESGLPGYSCRCPENHPGCVNELTQITSCKDAASGCYQPSHPIFFAGKSYAQYSLGSTIERHLLLTLRFRTVHPTGNVMFASGRIDYSILEIVNGEVQYRFDCGSGEGLVRVTGLNVNDGAWHDIRLERHGRVAELTVDGSYRSQGEAPGVNDILNLEPISDYVFFGAEVRTLDDVRMGFVGCLDEIRFNDNLLPQHLPSNSPASSLNSLNPNSASQSVTLKRFTNVEFVCRVPLERPGVCGTQPCINGGTCTEMVGVLPGYQCTCRPRFMGSRCEIDSDPCASSPCLFNGRCYNLNNDYRCECPARLSGKRCEYGRYCNPNPCKNGGICEEGGTGPICKCRGFTGDTCSVDVNECEPSPCQNGGTCVNIVGSFQCLCPINATGHYCTELALKNDLITSNLFLNNLSLLEIVGFVVGLIGFIFLISLVSCWWRKSKRSRGSHRSRSMNDSNGKEMVPLNSTRPMDLSEFKRGSKMSNLEATNQVPPMLPPRPASYTPSVSEPTYLPLNNLDTIRSYGSAADELETYPMLGMPPYNGNGMGSVGGHNNPDYHPNLNRPAVVGMASNGGSVMGGGGCLSSPPLLMPALDALSDSDSVHKPRWSDLESNLKGSYYEAAKIHNDLKGKCSETGSATNRSLHNHHHHHHHLNGNHYGHTGGLLLSNVKSTNKDTTTASSVSPTVSANVDDCARVQRDALRASSSQAVTQSPPSPVAGGLGVSSSYNCSISPLPTPPPSPPAIPPLPRDYAEFELSLQTLMRQTALLSRPSPSYHWDCSDWANQSQNPLPNITEVPGSEIPDSSSFHSNESNESNGNNTHQHDPLHNGMMMTISPERDLDTLVEDPKAAPTLNGFRSLDSDCGTDIEMESNGTNPFRSRQPPSFEEILANSGLRLSDLAVVSIPNSDGGCSDSEAPSESLPPPGNYSRHPNLYLPPYSIASETEAEDMSPVRNNNNGRQRNGFGNRLGDHHDDDDDSSPSSSSSFASQIHRPSANLRAPGTGASAGTQSAHDRVSSLMGSCSDVSNLCDIEDSEFEGEDVRPRMPTAMTTIHKPGQPIQTDGFMFKNNHRLAFFSRPKKFEICLNLKCCYLPLNDVIWIGPDGGFGELFENSGQFGSEVGPITDLIRHAVQSGHDEREEFSRVGFAFMTHYFMRPFWALDIWANSAGDLLYGPVNILLHFDEIQLNRDSIFSVESERMDVAKSKNWYIIRLLYKMFDSSTEKKKKRGQKVKWRQLRRVVKSKPPPSSSSDSSLPMSADIDDLLTLAGKELRSCNYSSAYKRGKKETMSVLKGPMDSMDARMIGPRVNSIAMRLLDPPDIDVYVSALSSLKGRGGRGGGGKPDVHQNLLGSFSKKSFGTGGGPLVAGVIGESASLKEAQAADGRKGEKKKKKYNKRKKKEKKESS</sequence>
<feature type="compositionally biased region" description="Polar residues" evidence="14">
    <location>
        <begin position="429"/>
        <end position="451"/>
    </location>
</feature>
<dbReference type="Gene3D" id="2.60.120.200">
    <property type="match status" value="1"/>
</dbReference>
<dbReference type="FunFam" id="2.60.40.60:FF:000020">
    <property type="entry name" value="Dachsous cadherin-related 1b"/>
    <property type="match status" value="3"/>
</dbReference>
<dbReference type="FunFam" id="2.60.40.60:FF:000065">
    <property type="entry name" value="FAT atypical cadherin 1"/>
    <property type="match status" value="1"/>
</dbReference>
<evidence type="ECO:0008006" key="21">
    <source>
        <dbReference type="Google" id="ProtNLM"/>
    </source>
</evidence>
<dbReference type="CDD" id="cd00054">
    <property type="entry name" value="EGF_CA"/>
    <property type="match status" value="4"/>
</dbReference>
<dbReference type="GO" id="GO:0008104">
    <property type="term" value="P:intracellular protein localization"/>
    <property type="evidence" value="ECO:0007669"/>
    <property type="project" value="UniProtKB-ARBA"/>
</dbReference>
<feature type="domain" description="EGF-like" evidence="17">
    <location>
        <begin position="5383"/>
        <end position="5418"/>
    </location>
</feature>
<feature type="compositionally biased region" description="Low complexity" evidence="14">
    <location>
        <begin position="495"/>
        <end position="507"/>
    </location>
</feature>
<dbReference type="GO" id="GO:0098858">
    <property type="term" value="C:actin-based cell projection"/>
    <property type="evidence" value="ECO:0007669"/>
    <property type="project" value="UniProtKB-ARBA"/>
</dbReference>
<dbReference type="FunFam" id="2.60.40.60:FF:000037">
    <property type="entry name" value="FAT atypical cadherin 1"/>
    <property type="match status" value="1"/>
</dbReference>
<dbReference type="FunFam" id="2.60.40.60:FF:000024">
    <property type="entry name" value="FAT atypical cadherin 3"/>
    <property type="match status" value="1"/>
</dbReference>
<dbReference type="FunFam" id="2.60.40.60:FF:000013">
    <property type="entry name" value="Cadherin EGF LAG seven-pass G-type receptor"/>
    <property type="match status" value="2"/>
</dbReference>
<dbReference type="FunFam" id="2.60.40.60:FF:000803">
    <property type="entry name" value="Uncharacterized protein"/>
    <property type="match status" value="1"/>
</dbReference>
<evidence type="ECO:0000256" key="13">
    <source>
        <dbReference type="PROSITE-ProRule" id="PRU00076"/>
    </source>
</evidence>
<dbReference type="GO" id="GO:0035239">
    <property type="term" value="P:tube morphogenesis"/>
    <property type="evidence" value="ECO:0007669"/>
    <property type="project" value="UniProtKB-ARBA"/>
</dbReference>
<dbReference type="PANTHER" id="PTHR24026">
    <property type="entry name" value="FAT ATYPICAL CADHERIN-RELATED"/>
    <property type="match status" value="1"/>
</dbReference>
<dbReference type="PROSITE" id="PS00232">
    <property type="entry name" value="CADHERIN_1"/>
    <property type="match status" value="16"/>
</dbReference>
<feature type="domain" description="Cadherin" evidence="18">
    <location>
        <begin position="1703"/>
        <end position="1808"/>
    </location>
</feature>
<feature type="disulfide bond" evidence="13">
    <location>
        <begin position="5061"/>
        <end position="5078"/>
    </location>
</feature>
<dbReference type="InParanoid" id="E9FTX5"/>
<evidence type="ECO:0000256" key="6">
    <source>
        <dbReference type="ARBA" id="ARBA00022837"/>
    </source>
</evidence>
<feature type="disulfide bond" evidence="13">
    <location>
        <begin position="5372"/>
        <end position="5381"/>
    </location>
</feature>
<evidence type="ECO:0000256" key="1">
    <source>
        <dbReference type="ARBA" id="ARBA00004479"/>
    </source>
</evidence>
<evidence type="ECO:0000313" key="20">
    <source>
        <dbReference type="Proteomes" id="UP000000305"/>
    </source>
</evidence>
<dbReference type="SMART" id="SM00181">
    <property type="entry name" value="EGF"/>
    <property type="match status" value="6"/>
</dbReference>
<keyword evidence="11" id="KW-0325">Glycoprotein</keyword>
<feature type="domain" description="Cadherin" evidence="18">
    <location>
        <begin position="4109"/>
        <end position="4222"/>
    </location>
</feature>
<evidence type="ECO:0000256" key="2">
    <source>
        <dbReference type="ARBA" id="ARBA00022536"/>
    </source>
</evidence>
<evidence type="ECO:0000256" key="5">
    <source>
        <dbReference type="ARBA" id="ARBA00022737"/>
    </source>
</evidence>
<keyword evidence="4" id="KW-0732">Signal</keyword>
<dbReference type="InterPro" id="IPR009030">
    <property type="entry name" value="Growth_fac_rcpt_cys_sf"/>
</dbReference>
<dbReference type="FunFam" id="2.60.40.60:FF:000084">
    <property type="entry name" value="FAT atypical cadherin 3"/>
    <property type="match status" value="2"/>
</dbReference>
<dbReference type="FunFam" id="2.60.40.60:FF:000067">
    <property type="entry name" value="FAT atypical cadherin 1"/>
    <property type="match status" value="1"/>
</dbReference>
<dbReference type="PROSITE" id="PS50268">
    <property type="entry name" value="CADHERIN_2"/>
    <property type="match status" value="34"/>
</dbReference>
<feature type="region of interest" description="Disordered" evidence="14">
    <location>
        <begin position="783"/>
        <end position="830"/>
    </location>
</feature>
<dbReference type="FunFam" id="2.60.40.60:FF:000032">
    <property type="entry name" value="FAT atypical cadherin 1"/>
    <property type="match status" value="1"/>
</dbReference>
<dbReference type="InterPro" id="IPR002126">
    <property type="entry name" value="Cadherin-like_dom"/>
</dbReference>
<dbReference type="PROSITE" id="PS01187">
    <property type="entry name" value="EGF_CA"/>
    <property type="match status" value="1"/>
</dbReference>
<feature type="domain" description="Cadherin" evidence="18">
    <location>
        <begin position="2716"/>
        <end position="2820"/>
    </location>
</feature>
<feature type="domain" description="Cadherin" evidence="18">
    <location>
        <begin position="1919"/>
        <end position="2209"/>
    </location>
</feature>
<feature type="domain" description="Cadherin" evidence="18">
    <location>
        <begin position="3247"/>
        <end position="3349"/>
    </location>
</feature>
<dbReference type="HOGENOM" id="CLU_000042_2_0_1"/>
<feature type="compositionally biased region" description="Basic and acidic residues" evidence="14">
    <location>
        <begin position="803"/>
        <end position="818"/>
    </location>
</feature>
<protein>
    <recommendedName>
        <fullName evidence="21">Protocadherin Fat 1</fullName>
    </recommendedName>
</protein>
<feature type="domain" description="Cadherin" evidence="18">
    <location>
        <begin position="4327"/>
        <end position="4435"/>
    </location>
</feature>
<dbReference type="CDD" id="cd00110">
    <property type="entry name" value="LamG"/>
    <property type="match status" value="1"/>
</dbReference>
<dbReference type="OrthoDB" id="6252479at2759"/>
<reference evidence="19 20" key="1">
    <citation type="journal article" date="2011" name="Science">
        <title>The ecoresponsive genome of Daphnia pulex.</title>
        <authorList>
            <person name="Colbourne J.K."/>
            <person name="Pfrender M.E."/>
            <person name="Gilbert D."/>
            <person name="Thomas W.K."/>
            <person name="Tucker A."/>
            <person name="Oakley T.H."/>
            <person name="Tokishita S."/>
            <person name="Aerts A."/>
            <person name="Arnold G.J."/>
            <person name="Basu M.K."/>
            <person name="Bauer D.J."/>
            <person name="Caceres C.E."/>
            <person name="Carmel L."/>
            <person name="Casola C."/>
            <person name="Choi J.H."/>
            <person name="Detter J.C."/>
            <person name="Dong Q."/>
            <person name="Dusheyko S."/>
            <person name="Eads B.D."/>
            <person name="Frohlich T."/>
            <person name="Geiler-Samerotte K.A."/>
            <person name="Gerlach D."/>
            <person name="Hatcher P."/>
            <person name="Jogdeo S."/>
            <person name="Krijgsveld J."/>
            <person name="Kriventseva E.V."/>
            <person name="Kultz D."/>
            <person name="Laforsch C."/>
            <person name="Lindquist E."/>
            <person name="Lopez J."/>
            <person name="Manak J.R."/>
            <person name="Muller J."/>
            <person name="Pangilinan J."/>
            <person name="Patwardhan R.P."/>
            <person name="Pitluck S."/>
            <person name="Pritham E.J."/>
            <person name="Rechtsteiner A."/>
            <person name="Rho M."/>
            <person name="Rogozin I.B."/>
            <person name="Sakarya O."/>
            <person name="Salamov A."/>
            <person name="Schaack S."/>
            <person name="Shapiro H."/>
            <person name="Shiga Y."/>
            <person name="Skalitzky C."/>
            <person name="Smith Z."/>
            <person name="Souvorov A."/>
            <person name="Sung W."/>
            <person name="Tang Z."/>
            <person name="Tsuchiya D."/>
            <person name="Tu H."/>
            <person name="Vos H."/>
            <person name="Wang M."/>
            <person name="Wolf Y.I."/>
            <person name="Yamagata H."/>
            <person name="Yamada T."/>
            <person name="Ye Y."/>
            <person name="Shaw J.R."/>
            <person name="Andrews J."/>
            <person name="Crease T.J."/>
            <person name="Tang H."/>
            <person name="Lucas S.M."/>
            <person name="Robertson H.M."/>
            <person name="Bork P."/>
            <person name="Koonin E.V."/>
            <person name="Zdobnov E.M."/>
            <person name="Grigoriev I.V."/>
            <person name="Lynch M."/>
            <person name="Boore J.L."/>
        </authorList>
    </citation>
    <scope>NUCLEOTIDE SEQUENCE [LARGE SCALE GENOMIC DNA]</scope>
</reference>
<dbReference type="FunFam" id="2.60.40.60:FF:000100">
    <property type="entry name" value="protocadherin Fat 2"/>
    <property type="match status" value="1"/>
</dbReference>
<dbReference type="FunFam" id="2.60.40.60:FF:000033">
    <property type="entry name" value="FAT atypical cadherin 1"/>
    <property type="match status" value="1"/>
</dbReference>
<dbReference type="KEGG" id="dpx:DAPPUDRAFT_233379"/>
<dbReference type="FunFam" id="2.60.40.60:FF:000066">
    <property type="entry name" value="FAT atypical cadherin 1"/>
    <property type="match status" value="1"/>
</dbReference>
<dbReference type="FunFam" id="2.60.40.60:FF:000058">
    <property type="entry name" value="FAT atypical cadherin 3"/>
    <property type="match status" value="1"/>
</dbReference>
<dbReference type="InterPro" id="IPR013320">
    <property type="entry name" value="ConA-like_dom_sf"/>
</dbReference>
<feature type="domain" description="Cadherin" evidence="18">
    <location>
        <begin position="3451"/>
        <end position="3568"/>
    </location>
</feature>
<feature type="domain" description="Cadherin" evidence="18">
    <location>
        <begin position="1452"/>
        <end position="1546"/>
    </location>
</feature>
<feature type="domain" description="Cadherin" evidence="18">
    <location>
        <begin position="992"/>
        <end position="1100"/>
    </location>
</feature>
<dbReference type="FunFam" id="2.10.25.10:FF:000472">
    <property type="entry name" value="Uncharacterized protein, isoform A"/>
    <property type="match status" value="1"/>
</dbReference>
<dbReference type="GO" id="GO:0007156">
    <property type="term" value="P:homophilic cell adhesion via plasma membrane adhesion molecules"/>
    <property type="evidence" value="ECO:0007669"/>
    <property type="project" value="InterPro"/>
</dbReference>
<dbReference type="FunFam" id="2.60.40.60:FF:000039">
    <property type="entry name" value="FAT atypical cadherin 3"/>
    <property type="match status" value="1"/>
</dbReference>
<dbReference type="Pfam" id="PF00008">
    <property type="entry name" value="EGF"/>
    <property type="match status" value="1"/>
</dbReference>
<feature type="compositionally biased region" description="Polar residues" evidence="14">
    <location>
        <begin position="508"/>
        <end position="522"/>
    </location>
</feature>
<feature type="region of interest" description="Disordered" evidence="14">
    <location>
        <begin position="589"/>
        <end position="618"/>
    </location>
</feature>
<feature type="domain" description="EGF-like" evidence="17">
    <location>
        <begin position="5305"/>
        <end position="5344"/>
    </location>
</feature>
<dbReference type="PROSITE" id="PS00010">
    <property type="entry name" value="ASX_HYDROXYL"/>
    <property type="match status" value="2"/>
</dbReference>
<feature type="domain" description="Cadherin" evidence="18">
    <location>
        <begin position="3998"/>
        <end position="4108"/>
    </location>
</feature>
<feature type="disulfide bond" evidence="13">
    <location>
        <begin position="5334"/>
        <end position="5343"/>
    </location>
</feature>
<dbReference type="GO" id="GO:0007163">
    <property type="term" value="P:establishment or maintenance of cell polarity"/>
    <property type="evidence" value="ECO:0007669"/>
    <property type="project" value="UniProtKB-ARBA"/>
</dbReference>
<organism evidence="19 20">
    <name type="scientific">Daphnia pulex</name>
    <name type="common">Water flea</name>
    <dbReference type="NCBI Taxonomy" id="6669"/>
    <lineage>
        <taxon>Eukaryota</taxon>
        <taxon>Metazoa</taxon>
        <taxon>Ecdysozoa</taxon>
        <taxon>Arthropoda</taxon>
        <taxon>Crustacea</taxon>
        <taxon>Branchiopoda</taxon>
        <taxon>Diplostraca</taxon>
        <taxon>Cladocera</taxon>
        <taxon>Anomopoda</taxon>
        <taxon>Daphniidae</taxon>
        <taxon>Daphnia</taxon>
    </lineage>
</organism>
<feature type="region of interest" description="Disordered" evidence="14">
    <location>
        <begin position="5967"/>
        <end position="6073"/>
    </location>
</feature>
<feature type="domain" description="Cadherin" evidence="18">
    <location>
        <begin position="3350"/>
        <end position="3450"/>
    </location>
</feature>
<feature type="compositionally biased region" description="Low complexity" evidence="14">
    <location>
        <begin position="4142"/>
        <end position="4155"/>
    </location>
</feature>
<evidence type="ECO:0000259" key="18">
    <source>
        <dbReference type="PROSITE" id="PS50268"/>
    </source>
</evidence>
<evidence type="ECO:0000259" key="16">
    <source>
        <dbReference type="PROSITE" id="PS50025"/>
    </source>
</evidence>
<feature type="domain" description="EGF-like" evidence="17">
    <location>
        <begin position="5346"/>
        <end position="5382"/>
    </location>
</feature>
<evidence type="ECO:0000256" key="3">
    <source>
        <dbReference type="ARBA" id="ARBA00022692"/>
    </source>
</evidence>
<feature type="domain" description="Cadherin" evidence="18">
    <location>
        <begin position="3140"/>
        <end position="3246"/>
    </location>
</feature>
<dbReference type="GO" id="GO:0048565">
    <property type="term" value="P:digestive tract development"/>
    <property type="evidence" value="ECO:0007669"/>
    <property type="project" value="UniProtKB-ARBA"/>
</dbReference>
<feature type="region of interest" description="Disordered" evidence="14">
    <location>
        <begin position="5693"/>
        <end position="5729"/>
    </location>
</feature>
<proteinExistence type="predicted"/>
<feature type="domain" description="Cadherin" evidence="18">
    <location>
        <begin position="3038"/>
        <end position="3139"/>
    </location>
</feature>
<feature type="region of interest" description="Disordered" evidence="14">
    <location>
        <begin position="5910"/>
        <end position="5943"/>
    </location>
</feature>
<feature type="domain" description="Cadherin" evidence="18">
    <location>
        <begin position="1116"/>
        <end position="1227"/>
    </location>
</feature>
<feature type="compositionally biased region" description="Basic residues" evidence="14">
    <location>
        <begin position="6447"/>
        <end position="6466"/>
    </location>
</feature>
<feature type="region of interest" description="Disordered" evidence="14">
    <location>
        <begin position="5847"/>
        <end position="5889"/>
    </location>
</feature>
<feature type="domain" description="Cadherin" evidence="18">
    <location>
        <begin position="1338"/>
        <end position="1443"/>
    </location>
</feature>
<dbReference type="FunCoup" id="E9FTX5">
    <property type="interactions" value="336"/>
</dbReference>
<feature type="transmembrane region" description="Helical" evidence="15">
    <location>
        <begin position="5479"/>
        <end position="5500"/>
    </location>
</feature>
<feature type="domain" description="EGF-like" evidence="17">
    <location>
        <begin position="5052"/>
        <end position="5088"/>
    </location>
</feature>
<evidence type="ECO:0000256" key="15">
    <source>
        <dbReference type="SAM" id="Phobius"/>
    </source>
</evidence>
<feature type="domain" description="Cadherin" evidence="18">
    <location>
        <begin position="4767"/>
        <end position="4857"/>
    </location>
</feature>
<comment type="caution">
    <text evidence="13">Lacks conserved residue(s) required for the propagation of feature annotation.</text>
</comment>
<feature type="region of interest" description="Disordered" evidence="14">
    <location>
        <begin position="429"/>
        <end position="528"/>
    </location>
</feature>
<feature type="region of interest" description="Disordered" evidence="14">
    <location>
        <begin position="5763"/>
        <end position="5782"/>
    </location>
</feature>
<dbReference type="Pfam" id="PF00028">
    <property type="entry name" value="Cadherin"/>
    <property type="match status" value="29"/>
</dbReference>
<dbReference type="GO" id="GO:0005886">
    <property type="term" value="C:plasma membrane"/>
    <property type="evidence" value="ECO:0000318"/>
    <property type="project" value="GO_Central"/>
</dbReference>
<dbReference type="FunFam" id="2.60.40.60:FF:000051">
    <property type="entry name" value="FAT atypical cadherin 1"/>
    <property type="match status" value="1"/>
</dbReference>
<feature type="compositionally biased region" description="Polar residues" evidence="14">
    <location>
        <begin position="383"/>
        <end position="392"/>
    </location>
</feature>
<feature type="domain" description="Cadherin" evidence="18">
    <location>
        <begin position="3774"/>
        <end position="3881"/>
    </location>
</feature>
<dbReference type="InterPro" id="IPR018097">
    <property type="entry name" value="EGF_Ca-bd_CS"/>
</dbReference>
<evidence type="ECO:0000256" key="14">
    <source>
        <dbReference type="SAM" id="MobiDB-lite"/>
    </source>
</evidence>
<gene>
    <name evidence="19" type="ORF">DAPPUDRAFT_233379</name>
</gene>
<dbReference type="GO" id="GO:0005912">
    <property type="term" value="C:adherens junction"/>
    <property type="evidence" value="ECO:0000318"/>
    <property type="project" value="GO_Central"/>
</dbReference>
<dbReference type="STRING" id="6669.E9FTX5"/>
<dbReference type="FunFam" id="2.60.40.60:FF:000021">
    <property type="entry name" value="FAT atypical cadherin 1"/>
    <property type="match status" value="2"/>
</dbReference>
<dbReference type="PRINTS" id="PR00205">
    <property type="entry name" value="CADHERIN"/>
</dbReference>
<dbReference type="GO" id="GO:0005509">
    <property type="term" value="F:calcium ion binding"/>
    <property type="evidence" value="ECO:0007669"/>
    <property type="project" value="UniProtKB-UniRule"/>
</dbReference>
<feature type="region of interest" description="Disordered" evidence="14">
    <location>
        <begin position="3918"/>
        <end position="3938"/>
    </location>
</feature>
<feature type="domain" description="Cadherin" evidence="18">
    <location>
        <begin position="867"/>
        <end position="991"/>
    </location>
</feature>
<dbReference type="PROSITE" id="PS00022">
    <property type="entry name" value="EGF_1"/>
    <property type="match status" value="3"/>
</dbReference>
<feature type="region of interest" description="Disordered" evidence="14">
    <location>
        <begin position="4134"/>
        <end position="4155"/>
    </location>
</feature>
<dbReference type="PANTHER" id="PTHR24026:SF125">
    <property type="entry name" value="FAT-LIKE CADHERIN-RELATED TUMOR SUPPRESSOR HOMOLOG"/>
    <property type="match status" value="1"/>
</dbReference>
<dbReference type="GO" id="GO:0001736">
    <property type="term" value="P:establishment of planar polarity"/>
    <property type="evidence" value="ECO:0007669"/>
    <property type="project" value="UniProtKB-ARBA"/>
</dbReference>
<feature type="compositionally biased region" description="Low complexity" evidence="14">
    <location>
        <begin position="5865"/>
        <end position="5880"/>
    </location>
</feature>
<dbReference type="SUPFAM" id="SSF49313">
    <property type="entry name" value="Cadherin-like"/>
    <property type="match status" value="33"/>
</dbReference>